<dbReference type="PANTHER" id="PTHR45982">
    <property type="entry name" value="REGULATOR OF CHROMOSOME CONDENSATION"/>
    <property type="match status" value="1"/>
</dbReference>
<sequence length="453" mass="50723">MAASDFSSKSLPVLSELDDFEIYMQGYSSKGALLTGSFDPFNTATHLNSNHNNNNGSGDQDGSNCFLQYSKFEKPKTRPLPLPKHETLKFIDIGLQFTTLLTHSNKVYLFGDFPYGSRSLEVDNPKTGKVLKVRLNHSDTQVNLVDSFPVEPVEMLCGEQFVSVRDCIDRIWYCGIANFGTGSSESFYCFVDLRLREAIDGQSDSGDFLNRKITHFRVGGRHICVCIDNHTIYSIGANYYGQLCNDQNDTYASVGDTLQNIQEYKFVRALWNRTKQYRVMDIGCSGNMTCVVTTCGRIFKTSNVSSSFSSENGTLNEININGLPLAVSGTWTHILIHTNNEQVVKLSDSHQIEDVTPISFKYNCPPTELRFSKGTNSNGEYYLHTSDTLYNSTGNQVLKTSLPIYFCKVTSEITMILCGSGKSGKKVREFLKNLYHCKGLHDVTVIAQSTEWI</sequence>
<accession>A0A6A5BXP0</accession>
<keyword evidence="2" id="KW-1185">Reference proteome</keyword>
<name>A0A6A5BXP0_NAEFO</name>
<comment type="caution">
    <text evidence="1">The sequence shown here is derived from an EMBL/GenBank/DDBJ whole genome shotgun (WGS) entry which is preliminary data.</text>
</comment>
<dbReference type="GeneID" id="68119113"/>
<dbReference type="Gene3D" id="2.130.10.30">
    <property type="entry name" value="Regulator of chromosome condensation 1/beta-lactamase-inhibitor protein II"/>
    <property type="match status" value="1"/>
</dbReference>
<dbReference type="AlphaFoldDB" id="A0A6A5BXP0"/>
<dbReference type="SUPFAM" id="SSF50985">
    <property type="entry name" value="RCC1/BLIP-II"/>
    <property type="match status" value="1"/>
</dbReference>
<reference evidence="1 2" key="1">
    <citation type="journal article" date="2019" name="Sci. Rep.">
        <title>Nanopore sequencing improves the draft genome of the human pathogenic amoeba Naegleria fowleri.</title>
        <authorList>
            <person name="Liechti N."/>
            <person name="Schurch N."/>
            <person name="Bruggmann R."/>
            <person name="Wittwer M."/>
        </authorList>
    </citation>
    <scope>NUCLEOTIDE SEQUENCE [LARGE SCALE GENOMIC DNA]</scope>
    <source>
        <strain evidence="1 2">ATCC 30894</strain>
    </source>
</reference>
<organism evidence="1 2">
    <name type="scientific">Naegleria fowleri</name>
    <name type="common">Brain eating amoeba</name>
    <dbReference type="NCBI Taxonomy" id="5763"/>
    <lineage>
        <taxon>Eukaryota</taxon>
        <taxon>Discoba</taxon>
        <taxon>Heterolobosea</taxon>
        <taxon>Tetramitia</taxon>
        <taxon>Eutetramitia</taxon>
        <taxon>Vahlkampfiidae</taxon>
        <taxon>Naegleria</taxon>
    </lineage>
</organism>
<proteinExistence type="predicted"/>
<dbReference type="Proteomes" id="UP000444721">
    <property type="component" value="Unassembled WGS sequence"/>
</dbReference>
<dbReference type="VEuPathDB" id="AmoebaDB:NF0068590"/>
<dbReference type="RefSeq" id="XP_044566750.1">
    <property type="nucleotide sequence ID" value="XM_044702357.1"/>
</dbReference>
<dbReference type="VEuPathDB" id="AmoebaDB:NfTy_022540"/>
<dbReference type="VEuPathDB" id="AmoebaDB:FDP41_011898"/>
<protein>
    <submittedName>
        <fullName evidence="1">Uncharacterized protein</fullName>
    </submittedName>
</protein>
<dbReference type="OMA" id="ETTHITH"/>
<dbReference type="PANTHER" id="PTHR45982:SF1">
    <property type="entry name" value="REGULATOR OF CHROMOSOME CONDENSATION"/>
    <property type="match status" value="1"/>
</dbReference>
<evidence type="ECO:0000313" key="1">
    <source>
        <dbReference type="EMBL" id="KAF0982037.1"/>
    </source>
</evidence>
<dbReference type="InterPro" id="IPR009091">
    <property type="entry name" value="RCC1/BLIP-II"/>
</dbReference>
<dbReference type="OrthoDB" id="10256820at2759"/>
<dbReference type="InterPro" id="IPR051553">
    <property type="entry name" value="Ran_GTPase-activating"/>
</dbReference>
<gene>
    <name evidence="1" type="ORF">FDP41_011898</name>
</gene>
<evidence type="ECO:0000313" key="2">
    <source>
        <dbReference type="Proteomes" id="UP000444721"/>
    </source>
</evidence>
<dbReference type="EMBL" id="VFQX01000012">
    <property type="protein sequence ID" value="KAF0982037.1"/>
    <property type="molecule type" value="Genomic_DNA"/>
</dbReference>